<keyword evidence="2" id="KW-1185">Reference proteome</keyword>
<evidence type="ECO:0000313" key="2">
    <source>
        <dbReference type="Proteomes" id="UP000199382"/>
    </source>
</evidence>
<dbReference type="EMBL" id="FNEK01000021">
    <property type="protein sequence ID" value="SDJ64593.1"/>
    <property type="molecule type" value="Genomic_DNA"/>
</dbReference>
<proteinExistence type="predicted"/>
<dbReference type="OrthoDB" id="9826655at2"/>
<dbReference type="RefSeq" id="WP_139188374.1">
    <property type="nucleotide sequence ID" value="NZ_FNEK01000021.1"/>
</dbReference>
<protein>
    <submittedName>
        <fullName evidence="1">Uncharacterized protein</fullName>
    </submittedName>
</protein>
<reference evidence="1 2" key="1">
    <citation type="submission" date="2016-10" db="EMBL/GenBank/DDBJ databases">
        <authorList>
            <person name="de Groot N.N."/>
        </authorList>
    </citation>
    <scope>NUCLEOTIDE SEQUENCE [LARGE SCALE GENOMIC DNA]</scope>
    <source>
        <strain evidence="1 2">DSM 25294</strain>
    </source>
</reference>
<name>A0A1G8VEX2_9RHOB</name>
<accession>A0A1G8VEX2</accession>
<dbReference type="STRING" id="571298.SAMN04488026_102128"/>
<organism evidence="1 2">
    <name type="scientific">Aliiruegeria lutimaris</name>
    <dbReference type="NCBI Taxonomy" id="571298"/>
    <lineage>
        <taxon>Bacteria</taxon>
        <taxon>Pseudomonadati</taxon>
        <taxon>Pseudomonadota</taxon>
        <taxon>Alphaproteobacteria</taxon>
        <taxon>Rhodobacterales</taxon>
        <taxon>Roseobacteraceae</taxon>
        <taxon>Aliiruegeria</taxon>
    </lineage>
</organism>
<dbReference type="AlphaFoldDB" id="A0A1G8VEX2"/>
<sequence>MLRNKLTRLSAAGRATAAGRLTALQGADLFVLFLRKVDDIVLARRLVLTVPGRPELSCFVANRAVVEFGMANGELAALDVQDTEGLAQFCAHLRQFFEGHAEVAFRIERPPRDMHAFSGGVTADFLARSCGEVLYPVTERDKPREVAQFLEHNRQKISAWCRRQGDIVESGGNPTEFEKIQGFLDEMKAEFLGHEQRLVDGPASDFLFVTSAAATGSDSLFFSRHGDVQLAFAAPEEAVAALSADWQARCPAMDGLTGLRAN</sequence>
<dbReference type="Proteomes" id="UP000199382">
    <property type="component" value="Unassembled WGS sequence"/>
</dbReference>
<evidence type="ECO:0000313" key="1">
    <source>
        <dbReference type="EMBL" id="SDJ64593.1"/>
    </source>
</evidence>
<gene>
    <name evidence="1" type="ORF">SAMN04488026_102128</name>
</gene>